<dbReference type="GO" id="GO:0016805">
    <property type="term" value="F:dipeptidase activity"/>
    <property type="evidence" value="ECO:0007669"/>
    <property type="project" value="UniProtKB-KW"/>
</dbReference>
<evidence type="ECO:0000256" key="8">
    <source>
        <dbReference type="ARBA" id="ARBA00023049"/>
    </source>
</evidence>
<dbReference type="Proteomes" id="UP000186341">
    <property type="component" value="Unassembled WGS sequence"/>
</dbReference>
<dbReference type="GO" id="GO:0006508">
    <property type="term" value="P:proteolysis"/>
    <property type="evidence" value="ECO:0007669"/>
    <property type="project" value="UniProtKB-KW"/>
</dbReference>
<dbReference type="InterPro" id="IPR010964">
    <property type="entry name" value="M20A_pepV-rel"/>
</dbReference>
<keyword evidence="7" id="KW-0224">Dipeptidase</keyword>
<dbReference type="InterPro" id="IPR050072">
    <property type="entry name" value="Peptidase_M20A"/>
</dbReference>
<organism evidence="10 11">
    <name type="scientific">Ileibacterium valens</name>
    <dbReference type="NCBI Taxonomy" id="1862668"/>
    <lineage>
        <taxon>Bacteria</taxon>
        <taxon>Bacillati</taxon>
        <taxon>Bacillota</taxon>
        <taxon>Erysipelotrichia</taxon>
        <taxon>Erysipelotrichales</taxon>
        <taxon>Erysipelotrichaceae</taxon>
        <taxon>Ileibacterium</taxon>
    </lineage>
</organism>
<gene>
    <name evidence="10" type="ORF">BO222_03345</name>
</gene>
<comment type="caution">
    <text evidence="10">The sequence shown here is derived from an EMBL/GenBank/DDBJ whole genome shotgun (WGS) entry which is preliminary data.</text>
</comment>
<accession>A0A1U7NHN4</accession>
<name>A0A1U7NHN4_9FIRM</name>
<dbReference type="RefSeq" id="WP_075818334.1">
    <property type="nucleotide sequence ID" value="NZ_CAPIAK010000047.1"/>
</dbReference>
<dbReference type="Gene3D" id="3.30.70.360">
    <property type="match status" value="2"/>
</dbReference>
<comment type="cofactor">
    <cofactor evidence="1">
        <name>Zn(2+)</name>
        <dbReference type="ChEBI" id="CHEBI:29105"/>
    </cofactor>
</comment>
<evidence type="ECO:0000256" key="4">
    <source>
        <dbReference type="ARBA" id="ARBA00022723"/>
    </source>
</evidence>
<dbReference type="AlphaFoldDB" id="A0A1U7NHN4"/>
<dbReference type="Pfam" id="PF07687">
    <property type="entry name" value="M20_dimer"/>
    <property type="match status" value="1"/>
</dbReference>
<dbReference type="PANTHER" id="PTHR43808:SF31">
    <property type="entry name" value="N-ACETYL-L-CITRULLINE DEACETYLASE"/>
    <property type="match status" value="1"/>
</dbReference>
<sequence>MDFRKLAEKYRDSYFKDLNTLVEIESTKDEAKADPAAGMPFGPGPRKALDTFLEMADRDGFKTENVDGYAGTVTLGQGEESVGILGHLDIVPLGDGWTKDPLKVTFDDGYVFGRGVLDDKGPTLAAYYAMKMIRDENLPLKRKIMLIAGTDEESGSACMKYYKKHGEIPTLGFTPDADFPVIYGEKGNMHVSLKSSDPTKIRYFKGGLRPNIVIGNAEAIVDVNDPKEELFDFYLKSNGLSGSISKEEDGVHISMEGVPAHGSTPYEGINAGTHLLNFIAEAYDDQLARDYYELLKDWKGKPVGIEKNGVFMSFLTMNPGIIEFKDGQAYALVDIRYPNDTTPEVIAKGFEETCQKLASDIVPTVEYAGDPLFVDPNSTLVTSLMNAYSKYTGDTFTPAITIGGGTYAKEFDQFVAFGPVKPNEEKTTDLFVGGCHQRDEGIKADDLLEAMAIYAEAIYSLAGE</sequence>
<feature type="domain" description="Peptidase M20 dimerisation" evidence="9">
    <location>
        <begin position="250"/>
        <end position="358"/>
    </location>
</feature>
<evidence type="ECO:0000256" key="1">
    <source>
        <dbReference type="ARBA" id="ARBA00001947"/>
    </source>
</evidence>
<proteinExistence type="inferred from homology"/>
<dbReference type="GeneID" id="82202257"/>
<dbReference type="Gene3D" id="3.40.630.10">
    <property type="entry name" value="Zn peptidases"/>
    <property type="match status" value="1"/>
</dbReference>
<evidence type="ECO:0000259" key="9">
    <source>
        <dbReference type="Pfam" id="PF07687"/>
    </source>
</evidence>
<dbReference type="InterPro" id="IPR036264">
    <property type="entry name" value="Bact_exopeptidase_dim_dom"/>
</dbReference>
<dbReference type="NCBIfam" id="NF005591">
    <property type="entry name" value="PRK07318.1"/>
    <property type="match status" value="1"/>
</dbReference>
<comment type="similarity">
    <text evidence="2">Belongs to the peptidase M20A family.</text>
</comment>
<protein>
    <submittedName>
        <fullName evidence="10">Dipeptidase</fullName>
    </submittedName>
</protein>
<keyword evidence="8" id="KW-0482">Metalloprotease</keyword>
<reference evidence="10 11" key="1">
    <citation type="submission" date="2016-11" db="EMBL/GenBank/DDBJ databases">
        <title>Description of two novel members of the family Erysipelotrichaceae: Ileibacterium lipovorans gen. nov., sp. nov. and Dubosiella newyorkensis, gen. nov., sp. nov.</title>
        <authorList>
            <person name="Cox L.M."/>
            <person name="Sohn J."/>
            <person name="Tyrrell K.L."/>
            <person name="Citron D.M."/>
            <person name="Lawson P.A."/>
            <person name="Patel N.B."/>
            <person name="Iizumi T."/>
            <person name="Perez-Perez G.I."/>
            <person name="Goldstein E.J."/>
            <person name="Blaser M.J."/>
        </authorList>
    </citation>
    <scope>NUCLEOTIDE SEQUENCE [LARGE SCALE GENOMIC DNA]</scope>
    <source>
        <strain evidence="10 11">NYU-BL-A3</strain>
    </source>
</reference>
<evidence type="ECO:0000313" key="10">
    <source>
        <dbReference type="EMBL" id="OLU41441.1"/>
    </source>
</evidence>
<dbReference type="InterPro" id="IPR011650">
    <property type="entry name" value="Peptidase_M20_dimer"/>
</dbReference>
<evidence type="ECO:0000256" key="3">
    <source>
        <dbReference type="ARBA" id="ARBA00022670"/>
    </source>
</evidence>
<dbReference type="SUPFAM" id="SSF53187">
    <property type="entry name" value="Zn-dependent exopeptidases"/>
    <property type="match status" value="1"/>
</dbReference>
<keyword evidence="11" id="KW-1185">Reference proteome</keyword>
<keyword evidence="4" id="KW-0479">Metal-binding</keyword>
<evidence type="ECO:0000256" key="5">
    <source>
        <dbReference type="ARBA" id="ARBA00022801"/>
    </source>
</evidence>
<dbReference type="GO" id="GO:0006526">
    <property type="term" value="P:L-arginine biosynthetic process"/>
    <property type="evidence" value="ECO:0007669"/>
    <property type="project" value="TreeGrafter"/>
</dbReference>
<keyword evidence="6" id="KW-0862">Zinc</keyword>
<dbReference type="Pfam" id="PF01546">
    <property type="entry name" value="Peptidase_M20"/>
    <property type="match status" value="1"/>
</dbReference>
<evidence type="ECO:0000256" key="2">
    <source>
        <dbReference type="ARBA" id="ARBA00006247"/>
    </source>
</evidence>
<dbReference type="GO" id="GO:0008270">
    <property type="term" value="F:zinc ion binding"/>
    <property type="evidence" value="ECO:0007669"/>
    <property type="project" value="InterPro"/>
</dbReference>
<evidence type="ECO:0000313" key="11">
    <source>
        <dbReference type="Proteomes" id="UP000186341"/>
    </source>
</evidence>
<dbReference type="OrthoDB" id="9761532at2"/>
<dbReference type="EMBL" id="MPJW01000085">
    <property type="protein sequence ID" value="OLU41441.1"/>
    <property type="molecule type" value="Genomic_DNA"/>
</dbReference>
<dbReference type="GO" id="GO:0008777">
    <property type="term" value="F:acetylornithine deacetylase activity"/>
    <property type="evidence" value="ECO:0007669"/>
    <property type="project" value="TreeGrafter"/>
</dbReference>
<dbReference type="SUPFAM" id="SSF55031">
    <property type="entry name" value="Bacterial exopeptidase dimerisation domain"/>
    <property type="match status" value="1"/>
</dbReference>
<keyword evidence="3" id="KW-0645">Protease</keyword>
<dbReference type="NCBIfam" id="TIGR01887">
    <property type="entry name" value="dipeptidaselike"/>
    <property type="match status" value="1"/>
</dbReference>
<evidence type="ECO:0000256" key="7">
    <source>
        <dbReference type="ARBA" id="ARBA00022997"/>
    </source>
</evidence>
<dbReference type="GO" id="GO:0008237">
    <property type="term" value="F:metallopeptidase activity"/>
    <property type="evidence" value="ECO:0007669"/>
    <property type="project" value="UniProtKB-KW"/>
</dbReference>
<dbReference type="PANTHER" id="PTHR43808">
    <property type="entry name" value="ACETYLORNITHINE DEACETYLASE"/>
    <property type="match status" value="1"/>
</dbReference>
<keyword evidence="5" id="KW-0378">Hydrolase</keyword>
<evidence type="ECO:0000256" key="6">
    <source>
        <dbReference type="ARBA" id="ARBA00022833"/>
    </source>
</evidence>
<dbReference type="InterPro" id="IPR002933">
    <property type="entry name" value="Peptidase_M20"/>
</dbReference>